<dbReference type="Pfam" id="PF13519">
    <property type="entry name" value="VWA_2"/>
    <property type="match status" value="1"/>
</dbReference>
<keyword evidence="8" id="KW-1185">Reference proteome</keyword>
<dbReference type="InterPro" id="IPR050768">
    <property type="entry name" value="UPF0353/GerABKA_families"/>
</dbReference>
<keyword evidence="2 5" id="KW-0812">Transmembrane</keyword>
<keyword evidence="4 5" id="KW-0472">Membrane</keyword>
<keyword evidence="1" id="KW-1003">Cell membrane</keyword>
<dbReference type="Proteomes" id="UP001064971">
    <property type="component" value="Chromosome"/>
</dbReference>
<dbReference type="InterPro" id="IPR036465">
    <property type="entry name" value="vWFA_dom_sf"/>
</dbReference>
<evidence type="ECO:0000256" key="3">
    <source>
        <dbReference type="ARBA" id="ARBA00022989"/>
    </source>
</evidence>
<dbReference type="RefSeq" id="WP_264776346.1">
    <property type="nucleotide sequence ID" value="NZ_AP026560.1"/>
</dbReference>
<reference evidence="7" key="1">
    <citation type="submission" date="2022-07" db="EMBL/GenBank/DDBJ databases">
        <title>Complete Genome Sequence of the Radioresistant Bacterium Deinococcus aetherius ST0316, Isolated from the Air Dust collected in Lower Stratosphere above Japan.</title>
        <authorList>
            <person name="Satoh K."/>
            <person name="Hagiwara K."/>
            <person name="Katsumata K."/>
            <person name="Kubo A."/>
            <person name="Yokobori S."/>
            <person name="Yamagishi A."/>
            <person name="Oono Y."/>
            <person name="Narumi I."/>
        </authorList>
    </citation>
    <scope>NUCLEOTIDE SEQUENCE</scope>
    <source>
        <strain evidence="7">ST0316</strain>
    </source>
</reference>
<evidence type="ECO:0000313" key="7">
    <source>
        <dbReference type="EMBL" id="BDP40498.1"/>
    </source>
</evidence>
<protein>
    <recommendedName>
        <fullName evidence="6">VWFA domain-containing protein</fullName>
    </recommendedName>
</protein>
<dbReference type="SUPFAM" id="SSF53300">
    <property type="entry name" value="vWA-like"/>
    <property type="match status" value="1"/>
</dbReference>
<keyword evidence="3 5" id="KW-1133">Transmembrane helix</keyword>
<feature type="domain" description="VWFA" evidence="6">
    <location>
        <begin position="87"/>
        <end position="300"/>
    </location>
</feature>
<feature type="transmembrane region" description="Helical" evidence="5">
    <location>
        <begin position="313"/>
        <end position="335"/>
    </location>
</feature>
<dbReference type="Gene3D" id="3.40.50.410">
    <property type="entry name" value="von Willebrand factor, type A domain"/>
    <property type="match status" value="1"/>
</dbReference>
<proteinExistence type="predicted"/>
<dbReference type="InterPro" id="IPR024163">
    <property type="entry name" value="Aerotolerance_reg_N"/>
</dbReference>
<dbReference type="Pfam" id="PF07584">
    <property type="entry name" value="BatA"/>
    <property type="match status" value="1"/>
</dbReference>
<dbReference type="InterPro" id="IPR002035">
    <property type="entry name" value="VWF_A"/>
</dbReference>
<organism evidence="7 8">
    <name type="scientific">Deinococcus aetherius</name>
    <dbReference type="NCBI Taxonomy" id="200252"/>
    <lineage>
        <taxon>Bacteria</taxon>
        <taxon>Thermotogati</taxon>
        <taxon>Deinococcota</taxon>
        <taxon>Deinococci</taxon>
        <taxon>Deinococcales</taxon>
        <taxon>Deinococcaceae</taxon>
        <taxon>Deinococcus</taxon>
    </lineage>
</organism>
<evidence type="ECO:0000313" key="8">
    <source>
        <dbReference type="Proteomes" id="UP001064971"/>
    </source>
</evidence>
<name>A0ABM8A9R9_9DEIO</name>
<evidence type="ECO:0000256" key="1">
    <source>
        <dbReference type="ARBA" id="ARBA00022475"/>
    </source>
</evidence>
<evidence type="ECO:0000256" key="5">
    <source>
        <dbReference type="SAM" id="Phobius"/>
    </source>
</evidence>
<dbReference type="PROSITE" id="PS50234">
    <property type="entry name" value="VWFA"/>
    <property type="match status" value="1"/>
</dbReference>
<dbReference type="PANTHER" id="PTHR22550">
    <property type="entry name" value="SPORE GERMINATION PROTEIN"/>
    <property type="match status" value="1"/>
</dbReference>
<dbReference type="SMART" id="SM00327">
    <property type="entry name" value="VWA"/>
    <property type="match status" value="1"/>
</dbReference>
<evidence type="ECO:0000256" key="2">
    <source>
        <dbReference type="ARBA" id="ARBA00022692"/>
    </source>
</evidence>
<accession>A0ABM8A9R9</accession>
<dbReference type="PANTHER" id="PTHR22550:SF5">
    <property type="entry name" value="LEUCINE ZIPPER PROTEIN 4"/>
    <property type="match status" value="1"/>
</dbReference>
<evidence type="ECO:0000256" key="4">
    <source>
        <dbReference type="ARBA" id="ARBA00023136"/>
    </source>
</evidence>
<evidence type="ECO:0000259" key="6">
    <source>
        <dbReference type="PROSITE" id="PS50234"/>
    </source>
</evidence>
<sequence length="340" mass="35852">MTFGFPALLWLLLLVPLAVWLLSAAARRRQGRAQAYADPHLLGTVLRGGNRRRSLIPLGLQLGALTLLLFGAAQPVAKPTLPVNKASVMIALDASRSMLADDVQPSRLEAGRTLARQFLELAPASTQIGLMTFSDNASVLVPPTTDRQEVLGALDRVKPAQATSFAGALVSGVRALPGREKAVPPRELLEVPGQAQANPNAAPTPIDPQTLPPGAILLLSDGISNRGASPLVAARFASDHRVKLYAVALGTEGGAVSRVEGQLVFVPFDTKELSRLTQLTGGQFLYPADPERLRGLFRDLGSAIRWEPSELGLGGPLAGLAALLLVVGGGLALAWQRRVP</sequence>
<gene>
    <name evidence="7" type="ORF">DAETH_04670</name>
</gene>
<dbReference type="EMBL" id="AP026560">
    <property type="protein sequence ID" value="BDP40498.1"/>
    <property type="molecule type" value="Genomic_DNA"/>
</dbReference>